<dbReference type="GO" id="GO:0009002">
    <property type="term" value="F:serine-type D-Ala-D-Ala carboxypeptidase activity"/>
    <property type="evidence" value="ECO:0007669"/>
    <property type="project" value="InterPro"/>
</dbReference>
<evidence type="ECO:0000256" key="11">
    <source>
        <dbReference type="ARBA" id="ARBA00023136"/>
    </source>
</evidence>
<dbReference type="Proteomes" id="UP000178349">
    <property type="component" value="Unassembled WGS sequence"/>
</dbReference>
<keyword evidence="5" id="KW-0645">Protease</keyword>
<dbReference type="SUPFAM" id="SSF56601">
    <property type="entry name" value="beta-lactamase/transpeptidase-like"/>
    <property type="match status" value="1"/>
</dbReference>
<keyword evidence="4" id="KW-0997">Cell inner membrane</keyword>
<gene>
    <name evidence="16" type="ORF">A2493_01480</name>
</gene>
<keyword evidence="8" id="KW-0133">Cell shape</keyword>
<feature type="domain" description="Penicillin-binding protein dimerisation" evidence="15">
    <location>
        <begin position="242"/>
        <end position="303"/>
    </location>
</feature>
<dbReference type="InterPro" id="IPR001460">
    <property type="entry name" value="PCN-bd_Tpept"/>
</dbReference>
<feature type="domain" description="Penicillin-binding protein dimerisation" evidence="15">
    <location>
        <begin position="100"/>
        <end position="212"/>
    </location>
</feature>
<proteinExistence type="predicted"/>
<comment type="caution">
    <text evidence="16">The sequence shown here is derived from an EMBL/GenBank/DDBJ whole genome shotgun (WGS) entry which is preliminary data.</text>
</comment>
<dbReference type="GO" id="GO:0009252">
    <property type="term" value="P:peptidoglycan biosynthetic process"/>
    <property type="evidence" value="ECO:0007669"/>
    <property type="project" value="InterPro"/>
</dbReference>
<evidence type="ECO:0000256" key="5">
    <source>
        <dbReference type="ARBA" id="ARBA00022670"/>
    </source>
</evidence>
<sequence length="680" mass="76118">MEIDPYLINPKKKISLDGKYKLSWTEDSLYTTNNVDDSITTSGTSHLGSSFYDNKKIFWFLVFIVSVFSIILGRGFFLQILMGDEYRAQAEGNRQRIIPIISERGLVFDRNNIQLTQNIPNFSLTVIPKDLPKEENELNNVIDKLISITNQDKAEIKEVIDKYKDYRQDSIIIAEDIPYETALKTQIANADLPGINVQLGSKRLYLKNNLSSSSSSLSLEGTSSTIDFLHPEDEENVNKEYNTLSHVLGYVGKLSPDELDTYYRQGYLPSDSIGKTGIEKMYEIYLRGTYGEKRIEVNAQGREQQILVEKDPIAGSNLILSIDINIQNKLEDIFNQKLKEFDKQRASGIVMNPRTGEILALVSYPGFDNNDFSGGISSEKYNGYLIDGNKPLFNRAISGSFPSGSVIKPAFAAAALQESIITPNTSFLSNGGLRVDKWFFPDWQAGGHGMTNVRRSLAWSVNTFYYYIGGGYGDFSGLGVDKMNEYLKKFGFGKSLGIDLPAEGGGFIPTPQWKQRVKDEPWYIGDTYNYSIGQGDFLATPLQIANMTASIANGGTLYKPHVVKDIINPKTGEKTEVVNEILDENFISPSNVEIVRLGMKDCVDYGSCRRLSTLPFAAAAKTGTAQWSQEKDNHAWFTSFAPYDNPEIVITVLMEEGGEGSTIGSQTVDAFYRWWAEYRN</sequence>
<evidence type="ECO:0000259" key="14">
    <source>
        <dbReference type="Pfam" id="PF00905"/>
    </source>
</evidence>
<dbReference type="Gene3D" id="3.30.1390.30">
    <property type="entry name" value="Penicillin-binding protein 2a, domain 3"/>
    <property type="match status" value="1"/>
</dbReference>
<dbReference type="InterPro" id="IPR036138">
    <property type="entry name" value="PBP_dimer_sf"/>
</dbReference>
<evidence type="ECO:0000256" key="2">
    <source>
        <dbReference type="ARBA" id="ARBA00004236"/>
    </source>
</evidence>
<evidence type="ECO:0000256" key="13">
    <source>
        <dbReference type="SAM" id="Phobius"/>
    </source>
</evidence>
<dbReference type="GO" id="GO:0008800">
    <property type="term" value="F:beta-lactamase activity"/>
    <property type="evidence" value="ECO:0007669"/>
    <property type="project" value="UniProtKB-EC"/>
</dbReference>
<keyword evidence="9" id="KW-0573">Peptidoglycan synthesis</keyword>
<evidence type="ECO:0000256" key="9">
    <source>
        <dbReference type="ARBA" id="ARBA00022984"/>
    </source>
</evidence>
<dbReference type="EMBL" id="MFQW01000030">
    <property type="protein sequence ID" value="OGH86111.1"/>
    <property type="molecule type" value="Genomic_DNA"/>
</dbReference>
<evidence type="ECO:0000256" key="10">
    <source>
        <dbReference type="ARBA" id="ARBA00022989"/>
    </source>
</evidence>
<keyword evidence="12" id="KW-0961">Cell wall biogenesis/degradation</keyword>
<comment type="subcellular location">
    <subcellularLocation>
        <location evidence="2">Cell membrane</location>
    </subcellularLocation>
    <subcellularLocation>
        <location evidence="1">Membrane</location>
        <topology evidence="1">Single-pass membrane protein</topology>
    </subcellularLocation>
</comment>
<evidence type="ECO:0000313" key="17">
    <source>
        <dbReference type="Proteomes" id="UP000178349"/>
    </source>
</evidence>
<name>A0A1F6NQ93_9BACT</name>
<evidence type="ECO:0000256" key="8">
    <source>
        <dbReference type="ARBA" id="ARBA00022960"/>
    </source>
</evidence>
<evidence type="ECO:0000256" key="4">
    <source>
        <dbReference type="ARBA" id="ARBA00022519"/>
    </source>
</evidence>
<evidence type="ECO:0000259" key="15">
    <source>
        <dbReference type="Pfam" id="PF03717"/>
    </source>
</evidence>
<keyword evidence="11 13" id="KW-0472">Membrane</keyword>
<dbReference type="GO" id="GO:0071555">
    <property type="term" value="P:cell wall organization"/>
    <property type="evidence" value="ECO:0007669"/>
    <property type="project" value="TreeGrafter"/>
</dbReference>
<accession>A0A1F6NQ93</accession>
<dbReference type="Gene3D" id="3.40.710.10">
    <property type="entry name" value="DD-peptidase/beta-lactamase superfamily"/>
    <property type="match status" value="1"/>
</dbReference>
<dbReference type="InterPro" id="IPR017790">
    <property type="entry name" value="Penicillin-binding_protein_2"/>
</dbReference>
<dbReference type="InterPro" id="IPR012338">
    <property type="entry name" value="Beta-lactam/transpept-like"/>
</dbReference>
<keyword evidence="10 13" id="KW-1133">Transmembrane helix</keyword>
<evidence type="ECO:0000256" key="7">
    <source>
        <dbReference type="ARBA" id="ARBA00022801"/>
    </source>
</evidence>
<keyword evidence="7" id="KW-0378">Hydrolase</keyword>
<dbReference type="Pfam" id="PF00905">
    <property type="entry name" value="Transpeptidase"/>
    <property type="match status" value="1"/>
</dbReference>
<evidence type="ECO:0000256" key="6">
    <source>
        <dbReference type="ARBA" id="ARBA00022692"/>
    </source>
</evidence>
<evidence type="ECO:0000256" key="3">
    <source>
        <dbReference type="ARBA" id="ARBA00022475"/>
    </source>
</evidence>
<feature type="transmembrane region" description="Helical" evidence="13">
    <location>
        <begin position="57"/>
        <end position="77"/>
    </location>
</feature>
<dbReference type="Gene3D" id="3.90.1310.10">
    <property type="entry name" value="Penicillin-binding protein 2a (Domain 2)"/>
    <property type="match status" value="2"/>
</dbReference>
<dbReference type="SUPFAM" id="SSF56519">
    <property type="entry name" value="Penicillin binding protein dimerisation domain"/>
    <property type="match status" value="2"/>
</dbReference>
<dbReference type="GO" id="GO:0008658">
    <property type="term" value="F:penicillin binding"/>
    <property type="evidence" value="ECO:0007669"/>
    <property type="project" value="InterPro"/>
</dbReference>
<evidence type="ECO:0000313" key="16">
    <source>
        <dbReference type="EMBL" id="OGH86111.1"/>
    </source>
</evidence>
<reference evidence="16 17" key="1">
    <citation type="journal article" date="2016" name="Nat. Commun.">
        <title>Thousands of microbial genomes shed light on interconnected biogeochemical processes in an aquifer system.</title>
        <authorList>
            <person name="Anantharaman K."/>
            <person name="Brown C.T."/>
            <person name="Hug L.A."/>
            <person name="Sharon I."/>
            <person name="Castelle C.J."/>
            <person name="Probst A.J."/>
            <person name="Thomas B.C."/>
            <person name="Singh A."/>
            <person name="Wilkins M.J."/>
            <person name="Karaoz U."/>
            <person name="Brodie E.L."/>
            <person name="Williams K.H."/>
            <person name="Hubbard S.S."/>
            <person name="Banfield J.F."/>
        </authorList>
    </citation>
    <scope>NUCLEOTIDE SEQUENCE [LARGE SCALE GENOMIC DNA]</scope>
</reference>
<dbReference type="InterPro" id="IPR050515">
    <property type="entry name" value="Beta-lactam/transpept"/>
</dbReference>
<keyword evidence="3" id="KW-1003">Cell membrane</keyword>
<dbReference type="InterPro" id="IPR005311">
    <property type="entry name" value="PBP_dimer"/>
</dbReference>
<dbReference type="AlphaFoldDB" id="A0A1F6NQ93"/>
<dbReference type="GO" id="GO:0046677">
    <property type="term" value="P:response to antibiotic"/>
    <property type="evidence" value="ECO:0007669"/>
    <property type="project" value="UniProtKB-KW"/>
</dbReference>
<keyword evidence="6 13" id="KW-0812">Transmembrane</keyword>
<organism evidence="16 17">
    <name type="scientific">Candidatus Magasanikbacteria bacterium RIFOXYC12_FULL_33_11</name>
    <dbReference type="NCBI Taxonomy" id="1798701"/>
    <lineage>
        <taxon>Bacteria</taxon>
        <taxon>Candidatus Magasanikiibacteriota</taxon>
    </lineage>
</organism>
<dbReference type="Pfam" id="PF03717">
    <property type="entry name" value="PBP_dimer"/>
    <property type="match status" value="2"/>
</dbReference>
<feature type="domain" description="Penicillin-binding protein transpeptidase" evidence="14">
    <location>
        <begin position="348"/>
        <end position="663"/>
    </location>
</feature>
<evidence type="ECO:0000256" key="1">
    <source>
        <dbReference type="ARBA" id="ARBA00004167"/>
    </source>
</evidence>
<dbReference type="PANTHER" id="PTHR30627">
    <property type="entry name" value="PEPTIDOGLYCAN D,D-TRANSPEPTIDASE"/>
    <property type="match status" value="1"/>
</dbReference>
<dbReference type="GO" id="GO:0005886">
    <property type="term" value="C:plasma membrane"/>
    <property type="evidence" value="ECO:0007669"/>
    <property type="project" value="TreeGrafter"/>
</dbReference>
<protein>
    <submittedName>
        <fullName evidence="16">Penicillin-binding protein 2</fullName>
    </submittedName>
</protein>
<dbReference type="NCBIfam" id="TIGR03423">
    <property type="entry name" value="pbp2_mrdA"/>
    <property type="match status" value="1"/>
</dbReference>
<dbReference type="PANTHER" id="PTHR30627:SF2">
    <property type="entry name" value="PEPTIDOGLYCAN D,D-TRANSPEPTIDASE MRDA"/>
    <property type="match status" value="1"/>
</dbReference>
<evidence type="ECO:0000256" key="12">
    <source>
        <dbReference type="ARBA" id="ARBA00023316"/>
    </source>
</evidence>